<dbReference type="RefSeq" id="WP_163242549.1">
    <property type="nucleotide sequence ID" value="NZ_CP082780.1"/>
</dbReference>
<proteinExistence type="predicted"/>
<sequence length="224" mass="26779">MSILQKNHLALLFIMTVVFLTACFNKTNEEKMYETLEKVVSLEKTFAAQQDPLVKIEKQEKELYEKIMNLGMKEYDEIVKLSDQALSLLEKRTELIDKEHESIEASKKEFKKLSQPIKKLEDDQLKKLAKKLYDTMIDRYQSYDELYLHYMDSIELDRQLYEMFKDEQLTLEQLEEHVTAINKAYTKILDANKKFNEETDKYNKIKRSFYKESGIEIEDQKNKK</sequence>
<dbReference type="EMBL" id="JACEIO010000030">
    <property type="protein sequence ID" value="MBA4537904.1"/>
    <property type="molecule type" value="Genomic_DNA"/>
</dbReference>
<comment type="caution">
    <text evidence="2">The sequence shown here is derived from an EMBL/GenBank/DDBJ whole genome shotgun (WGS) entry which is preliminary data.</text>
</comment>
<reference evidence="2 3" key="1">
    <citation type="submission" date="2020-02" db="EMBL/GenBank/DDBJ databases">
        <title>Bacillus aquiflavi sp. nov., isolated from yellow water of strong flavor Chinese baijiu in Yibin region of China.</title>
        <authorList>
            <person name="Xie J."/>
        </authorList>
    </citation>
    <scope>NUCLEOTIDE SEQUENCE [LARGE SCALE GENOMIC DNA]</scope>
    <source>
        <strain evidence="2 3">3H-10</strain>
    </source>
</reference>
<protein>
    <submittedName>
        <fullName evidence="1">YkyA family protein</fullName>
    </submittedName>
</protein>
<organism evidence="2 3">
    <name type="scientific">Bacillus aquiflavi</name>
    <dbReference type="NCBI Taxonomy" id="2672567"/>
    <lineage>
        <taxon>Bacteria</taxon>
        <taxon>Bacillati</taxon>
        <taxon>Bacillota</taxon>
        <taxon>Bacilli</taxon>
        <taxon>Bacillales</taxon>
        <taxon>Bacillaceae</taxon>
        <taxon>Bacillus</taxon>
    </lineage>
</organism>
<dbReference type="Proteomes" id="UP000472971">
    <property type="component" value="Unassembled WGS sequence"/>
</dbReference>
<keyword evidence="3" id="KW-1185">Reference proteome</keyword>
<dbReference type="InterPro" id="IPR019454">
    <property type="entry name" value="Lipoprot_YkyA-like"/>
</dbReference>
<dbReference type="InterPro" id="IPR036785">
    <property type="entry name" value="YkyA-like_sf"/>
</dbReference>
<accession>A0A6B3VV62</accession>
<gene>
    <name evidence="2" type="ORF">G4D64_11765</name>
    <name evidence="1" type="ORF">H1Z61_12375</name>
</gene>
<dbReference type="Gene3D" id="1.20.120.570">
    <property type="entry name" value="YkyA-like"/>
    <property type="match status" value="1"/>
</dbReference>
<dbReference type="PROSITE" id="PS51257">
    <property type="entry name" value="PROKAR_LIPOPROTEIN"/>
    <property type="match status" value="1"/>
</dbReference>
<dbReference type="AlphaFoldDB" id="A0A6B3VV62"/>
<evidence type="ECO:0000313" key="2">
    <source>
        <dbReference type="EMBL" id="NEY82160.1"/>
    </source>
</evidence>
<dbReference type="SUPFAM" id="SSF140423">
    <property type="entry name" value="MW0975(SA0943)-like"/>
    <property type="match status" value="1"/>
</dbReference>
<reference evidence="1 4" key="2">
    <citation type="submission" date="2020-07" db="EMBL/GenBank/DDBJ databases">
        <authorList>
            <person name="Feng H."/>
        </authorList>
    </citation>
    <scope>NUCLEOTIDE SEQUENCE [LARGE SCALE GENOMIC DNA]</scope>
    <source>
        <strain evidence="4">s-12</strain>
        <strain evidence="1">S-12</strain>
    </source>
</reference>
<evidence type="ECO:0000313" key="1">
    <source>
        <dbReference type="EMBL" id="MBA4537904.1"/>
    </source>
</evidence>
<dbReference type="Proteomes" id="UP000570010">
    <property type="component" value="Unassembled WGS sequence"/>
</dbReference>
<dbReference type="EMBL" id="JAAIWN010000028">
    <property type="protein sequence ID" value="NEY82160.1"/>
    <property type="molecule type" value="Genomic_DNA"/>
</dbReference>
<evidence type="ECO:0000313" key="3">
    <source>
        <dbReference type="Proteomes" id="UP000472971"/>
    </source>
</evidence>
<dbReference type="Pfam" id="PF10368">
    <property type="entry name" value="YkyA"/>
    <property type="match status" value="1"/>
</dbReference>
<evidence type="ECO:0000313" key="4">
    <source>
        <dbReference type="Proteomes" id="UP000570010"/>
    </source>
</evidence>
<name>A0A6B3VV62_9BACI</name>